<gene>
    <name evidence="2" type="ORF">Acr_08g0004850</name>
</gene>
<name>A0A7J0F1J2_9ERIC</name>
<evidence type="ECO:0000313" key="2">
    <source>
        <dbReference type="EMBL" id="GFY92089.1"/>
    </source>
</evidence>
<dbReference type="Pfam" id="PF04185">
    <property type="entry name" value="Phosphoesterase"/>
    <property type="match status" value="1"/>
</dbReference>
<evidence type="ECO:0000256" key="1">
    <source>
        <dbReference type="ARBA" id="ARBA00022801"/>
    </source>
</evidence>
<keyword evidence="3" id="KW-1185">Reference proteome</keyword>
<dbReference type="Gene3D" id="3.40.720.10">
    <property type="entry name" value="Alkaline Phosphatase, subunit A"/>
    <property type="match status" value="2"/>
</dbReference>
<dbReference type="Proteomes" id="UP000585474">
    <property type="component" value="Unassembled WGS sequence"/>
</dbReference>
<dbReference type="OrthoDB" id="5135119at2759"/>
<proteinExistence type="predicted"/>
<dbReference type="PANTHER" id="PTHR31956:SF27">
    <property type="entry name" value="PHOSPHOESTERASE, ALKALINE PHOSPHATASE-LIKE, ALPHA_BETA_ALPHA"/>
    <property type="match status" value="1"/>
</dbReference>
<keyword evidence="1" id="KW-0378">Hydrolase</keyword>
<accession>A0A7J0F1J2</accession>
<reference evidence="2 3" key="1">
    <citation type="submission" date="2019-07" db="EMBL/GenBank/DDBJ databases">
        <title>De Novo Assembly of kiwifruit Actinidia rufa.</title>
        <authorList>
            <person name="Sugita-Konishi S."/>
            <person name="Sato K."/>
            <person name="Mori E."/>
            <person name="Abe Y."/>
            <person name="Kisaki G."/>
            <person name="Hamano K."/>
            <person name="Suezawa K."/>
            <person name="Otani M."/>
            <person name="Fukuda T."/>
            <person name="Manabe T."/>
            <person name="Gomi K."/>
            <person name="Tabuchi M."/>
            <person name="Akimitsu K."/>
            <person name="Kataoka I."/>
        </authorList>
    </citation>
    <scope>NUCLEOTIDE SEQUENCE [LARGE SCALE GENOMIC DNA]</scope>
    <source>
        <strain evidence="3">cv. Fuchu</strain>
    </source>
</reference>
<dbReference type="EMBL" id="BJWL01000008">
    <property type="protein sequence ID" value="GFY92089.1"/>
    <property type="molecule type" value="Genomic_DNA"/>
</dbReference>
<dbReference type="InterPro" id="IPR017850">
    <property type="entry name" value="Alkaline_phosphatase_core_sf"/>
</dbReference>
<dbReference type="PANTHER" id="PTHR31956">
    <property type="entry name" value="NON-SPECIFIC PHOSPHOLIPASE C4-RELATED"/>
    <property type="match status" value="1"/>
</dbReference>
<organism evidence="2 3">
    <name type="scientific">Actinidia rufa</name>
    <dbReference type="NCBI Taxonomy" id="165716"/>
    <lineage>
        <taxon>Eukaryota</taxon>
        <taxon>Viridiplantae</taxon>
        <taxon>Streptophyta</taxon>
        <taxon>Embryophyta</taxon>
        <taxon>Tracheophyta</taxon>
        <taxon>Spermatophyta</taxon>
        <taxon>Magnoliopsida</taxon>
        <taxon>eudicotyledons</taxon>
        <taxon>Gunneridae</taxon>
        <taxon>Pentapetalae</taxon>
        <taxon>asterids</taxon>
        <taxon>Ericales</taxon>
        <taxon>Actinidiaceae</taxon>
        <taxon>Actinidia</taxon>
    </lineage>
</organism>
<dbReference type="AlphaFoldDB" id="A0A7J0F1J2"/>
<dbReference type="GO" id="GO:0016788">
    <property type="term" value="F:hydrolase activity, acting on ester bonds"/>
    <property type="evidence" value="ECO:0007669"/>
    <property type="project" value="InterPro"/>
</dbReference>
<sequence>MLGWMKSLNPEIRWRNRNLNRTRCPLRIRIRTGLYFGDQSGYVEPDPGHSLEAIFEQVYGMPWTPSAAFANLKPTMEGFAQQAETIQKGMSEVVMNGFKPDLVPVYKELVSEFAVCDRWFSSIPSLTQPNRLYVHSATSYGATTNDNKMLVEGYPQKTIFESVEENGFSFGIYYQYPPSTLFYRNLRKLKYIDNFHQFDLEFKRHCEEGKLPNYVVIEQRYFETKLLPGNDDHPSHDHGGFYDHVPTPATGVPSPDDIVGPEPYNFQFDRLGVRVPAILISPWIERGTVILPEPVKMRETEPVEEKKLSDFQQDLVLLAETLKGDHKKDIFLNKLADNMTVVEAVNYVEEAFTKFLGECEKAKQGGAHESHNPCLERPQPKREFKSFAHKLFSCLICDH</sequence>
<dbReference type="InterPro" id="IPR007312">
    <property type="entry name" value="Phosphoesterase"/>
</dbReference>
<evidence type="ECO:0000313" key="3">
    <source>
        <dbReference type="Proteomes" id="UP000585474"/>
    </source>
</evidence>
<protein>
    <submittedName>
        <fullName evidence="2">Non-specific phospholipase C4</fullName>
    </submittedName>
</protein>
<dbReference type="GO" id="GO:0009395">
    <property type="term" value="P:phospholipid catabolic process"/>
    <property type="evidence" value="ECO:0007669"/>
    <property type="project" value="TreeGrafter"/>
</dbReference>
<comment type="caution">
    <text evidence="2">The sequence shown here is derived from an EMBL/GenBank/DDBJ whole genome shotgun (WGS) entry which is preliminary data.</text>
</comment>